<evidence type="ECO:0000313" key="3">
    <source>
        <dbReference type="EMBL" id="KAL2609193.1"/>
    </source>
</evidence>
<evidence type="ECO:0000313" key="4">
    <source>
        <dbReference type="Proteomes" id="UP001605036"/>
    </source>
</evidence>
<evidence type="ECO:0000259" key="2">
    <source>
        <dbReference type="Pfam" id="PF07985"/>
    </source>
</evidence>
<dbReference type="Pfam" id="PF07985">
    <property type="entry name" value="SRR1"/>
    <property type="match status" value="1"/>
</dbReference>
<organism evidence="3 4">
    <name type="scientific">Riccia fluitans</name>
    <dbReference type="NCBI Taxonomy" id="41844"/>
    <lineage>
        <taxon>Eukaryota</taxon>
        <taxon>Viridiplantae</taxon>
        <taxon>Streptophyta</taxon>
        <taxon>Embryophyta</taxon>
        <taxon>Marchantiophyta</taxon>
        <taxon>Marchantiopsida</taxon>
        <taxon>Marchantiidae</taxon>
        <taxon>Marchantiales</taxon>
        <taxon>Ricciaceae</taxon>
        <taxon>Riccia</taxon>
    </lineage>
</organism>
<comment type="caution">
    <text evidence="3">The sequence shown here is derived from an EMBL/GenBank/DDBJ whole genome shotgun (WGS) entry which is preliminary data.</text>
</comment>
<evidence type="ECO:0000256" key="1">
    <source>
        <dbReference type="ARBA" id="ARBA00009856"/>
    </source>
</evidence>
<dbReference type="InterPro" id="IPR012942">
    <property type="entry name" value="SRR1-like"/>
</dbReference>
<dbReference type="AlphaFoldDB" id="A0ABD1XNT6"/>
<proteinExistence type="inferred from homology"/>
<name>A0ABD1XNT6_9MARC</name>
<dbReference type="InterPro" id="IPR040044">
    <property type="entry name" value="SRR1L"/>
</dbReference>
<dbReference type="EMBL" id="JBHFFA010000008">
    <property type="protein sequence ID" value="KAL2609193.1"/>
    <property type="molecule type" value="Genomic_DNA"/>
</dbReference>
<feature type="domain" description="SRR1-like" evidence="2">
    <location>
        <begin position="154"/>
        <end position="310"/>
    </location>
</feature>
<reference evidence="3 4" key="1">
    <citation type="submission" date="2024-09" db="EMBL/GenBank/DDBJ databases">
        <title>Chromosome-scale assembly of Riccia fluitans.</title>
        <authorList>
            <person name="Paukszto L."/>
            <person name="Sawicki J."/>
            <person name="Karawczyk K."/>
            <person name="Piernik-Szablinska J."/>
            <person name="Szczecinska M."/>
            <person name="Mazdziarz M."/>
        </authorList>
    </citation>
    <scope>NUCLEOTIDE SEQUENCE [LARGE SCALE GENOMIC DNA]</scope>
    <source>
        <strain evidence="3">Rf_01</strain>
        <tissue evidence="3">Aerial parts of the thallus</tissue>
    </source>
</reference>
<dbReference type="PANTHER" id="PTHR28626">
    <property type="entry name" value="SRR1-LIKE PROTEIN"/>
    <property type="match status" value="1"/>
</dbReference>
<keyword evidence="4" id="KW-1185">Reference proteome</keyword>
<accession>A0ABD1XNT6</accession>
<dbReference type="PANTHER" id="PTHR28626:SF3">
    <property type="entry name" value="SRR1-LIKE PROTEIN"/>
    <property type="match status" value="1"/>
</dbReference>
<comment type="similarity">
    <text evidence="1">Belongs to the SRR1 family.</text>
</comment>
<gene>
    <name evidence="3" type="ORF">R1flu_027766</name>
</gene>
<sequence>MPPGRREILVAATTDHRQQRSRSRCPLPKLMEEWNVVSRKRGAGRRLAAPYLNSSSARNCRASVSTVAAAGAVEDFDTAMLDDLGIVDNEEEQEKLLARVRRAIVKVEQSSFYNKFMKQMHELQVMEKLVRAGNRGALKKSALSDEFRVGGEVEMILYGVGSIYTAEIARCQLALALLIKQKFSSIGQLLVYDPIMAPIECRVMRTLGCVPLETNDSGRRAINGPTLFYMPHNEVELYDSVLRTSLNPFTLNQIVIIGNSFRTYSERWTTYPLPDGEIPSYLLKVQEFVEEIPIDDDFSPSAFNDTSWHLFFDLEGQLPQ</sequence>
<dbReference type="Proteomes" id="UP001605036">
    <property type="component" value="Unassembled WGS sequence"/>
</dbReference>
<protein>
    <recommendedName>
        <fullName evidence="2">SRR1-like domain-containing protein</fullName>
    </recommendedName>
</protein>